<feature type="domain" description="Methyltransferase" evidence="3">
    <location>
        <begin position="50"/>
        <end position="145"/>
    </location>
</feature>
<dbReference type="InterPro" id="IPR041698">
    <property type="entry name" value="Methyltransf_25"/>
</dbReference>
<evidence type="ECO:0000256" key="2">
    <source>
        <dbReference type="ARBA" id="ARBA00022679"/>
    </source>
</evidence>
<dbReference type="InterPro" id="IPR029063">
    <property type="entry name" value="SAM-dependent_MTases_sf"/>
</dbReference>
<evidence type="ECO:0000256" key="1">
    <source>
        <dbReference type="ARBA" id="ARBA00022603"/>
    </source>
</evidence>
<protein>
    <recommendedName>
        <fullName evidence="3">Methyltransferase domain-containing protein</fullName>
    </recommendedName>
</protein>
<sequence>MKATPAEPWWEGYFDETFVELYRDFLTPERTAREVAGIREMVPLEPGAEVLDVACGWGRHSLALAEAGFRVTGMDLSETLLRRARKRAERAALPADFLRADMREIPFQGRFDAVLSLFSSLGYFLSDEEDLRVLRGAHDALRPGGFFVLETMHRDHAVAGYTERDWWETEDGATVWVEREFDAIDGITREWTRWRRGSKSGEKFHELRIRSATEWSVLLRAAGLHPVEWYGDWELAPFIHSSPDLICIARRR</sequence>
<dbReference type="Pfam" id="PF13649">
    <property type="entry name" value="Methyltransf_25"/>
    <property type="match status" value="1"/>
</dbReference>
<gene>
    <name evidence="4" type="ORF">AVDCRST_MAG68-2729</name>
</gene>
<evidence type="ECO:0000259" key="3">
    <source>
        <dbReference type="Pfam" id="PF13649"/>
    </source>
</evidence>
<reference evidence="4" key="1">
    <citation type="submission" date="2020-02" db="EMBL/GenBank/DDBJ databases">
        <authorList>
            <person name="Meier V. D."/>
        </authorList>
    </citation>
    <scope>NUCLEOTIDE SEQUENCE</scope>
    <source>
        <strain evidence="4">AVDCRST_MAG68</strain>
    </source>
</reference>
<dbReference type="GO" id="GO:0032259">
    <property type="term" value="P:methylation"/>
    <property type="evidence" value="ECO:0007669"/>
    <property type="project" value="UniProtKB-KW"/>
</dbReference>
<organism evidence="4">
    <name type="scientific">uncultured Gemmatimonadota bacterium</name>
    <dbReference type="NCBI Taxonomy" id="203437"/>
    <lineage>
        <taxon>Bacteria</taxon>
        <taxon>Pseudomonadati</taxon>
        <taxon>Gemmatimonadota</taxon>
        <taxon>environmental samples</taxon>
    </lineage>
</organism>
<dbReference type="Gene3D" id="2.20.25.110">
    <property type="entry name" value="S-adenosyl-L-methionine-dependent methyltransferases"/>
    <property type="match status" value="1"/>
</dbReference>
<keyword evidence="2" id="KW-0808">Transferase</keyword>
<proteinExistence type="predicted"/>
<dbReference type="GO" id="GO:0008168">
    <property type="term" value="F:methyltransferase activity"/>
    <property type="evidence" value="ECO:0007669"/>
    <property type="project" value="UniProtKB-KW"/>
</dbReference>
<dbReference type="EMBL" id="CADCTW010000089">
    <property type="protein sequence ID" value="CAA9317366.1"/>
    <property type="molecule type" value="Genomic_DNA"/>
</dbReference>
<dbReference type="PANTHER" id="PTHR43861:SF1">
    <property type="entry name" value="TRANS-ACONITATE 2-METHYLTRANSFERASE"/>
    <property type="match status" value="1"/>
</dbReference>
<name>A0A6J4KYC7_9BACT</name>
<dbReference type="Gene3D" id="3.40.50.150">
    <property type="entry name" value="Vaccinia Virus protein VP39"/>
    <property type="match status" value="1"/>
</dbReference>
<dbReference type="CDD" id="cd02440">
    <property type="entry name" value="AdoMet_MTases"/>
    <property type="match status" value="1"/>
</dbReference>
<evidence type="ECO:0000313" key="4">
    <source>
        <dbReference type="EMBL" id="CAA9317366.1"/>
    </source>
</evidence>
<dbReference type="SUPFAM" id="SSF53335">
    <property type="entry name" value="S-adenosyl-L-methionine-dependent methyltransferases"/>
    <property type="match status" value="1"/>
</dbReference>
<dbReference type="AlphaFoldDB" id="A0A6J4KYC7"/>
<keyword evidence="1" id="KW-0489">Methyltransferase</keyword>
<dbReference type="PANTHER" id="PTHR43861">
    <property type="entry name" value="TRANS-ACONITATE 2-METHYLTRANSFERASE-RELATED"/>
    <property type="match status" value="1"/>
</dbReference>
<accession>A0A6J4KYC7</accession>